<accession>A0ACC5STN4</accession>
<dbReference type="Proteomes" id="UP000823773">
    <property type="component" value="Unassembled WGS sequence"/>
</dbReference>
<name>A0ACC5STN4_ENSAD</name>
<evidence type="ECO:0000313" key="2">
    <source>
        <dbReference type="Proteomes" id="UP000823773"/>
    </source>
</evidence>
<keyword evidence="2" id="KW-1185">Reference proteome</keyword>
<dbReference type="EMBL" id="JAGGJR010000002">
    <property type="protein sequence ID" value="MBP1872207.1"/>
    <property type="molecule type" value="Genomic_DNA"/>
</dbReference>
<gene>
    <name evidence="1" type="ORF">J2Z19_001919</name>
</gene>
<sequence>MEVGIRVEAENIRTGERRHTNSCYFTMVAVDAEGRPTAVPPYSPVTACLVDACADAMQTAPRPESGQSLRPAVMRLGHPFGQEKPPAKVRHDLDRRLLASAAISQNLRLRFALNV</sequence>
<evidence type="ECO:0000313" key="1">
    <source>
        <dbReference type="EMBL" id="MBP1872207.1"/>
    </source>
</evidence>
<organism evidence="1 2">
    <name type="scientific">Ensifer adhaerens</name>
    <name type="common">Sinorhizobium morelense</name>
    <dbReference type="NCBI Taxonomy" id="106592"/>
    <lineage>
        <taxon>Bacteria</taxon>
        <taxon>Pseudomonadati</taxon>
        <taxon>Pseudomonadota</taxon>
        <taxon>Alphaproteobacteria</taxon>
        <taxon>Hyphomicrobiales</taxon>
        <taxon>Rhizobiaceae</taxon>
        <taxon>Sinorhizobium/Ensifer group</taxon>
        <taxon>Ensifer</taxon>
    </lineage>
</organism>
<proteinExistence type="predicted"/>
<comment type="caution">
    <text evidence="1">The sequence shown here is derived from an EMBL/GenBank/DDBJ whole genome shotgun (WGS) entry which is preliminary data.</text>
</comment>
<reference evidence="1" key="1">
    <citation type="submission" date="2021-03" db="EMBL/GenBank/DDBJ databases">
        <title>Genomic Encyclopedia of Type Strains, Phase IV (KMG-IV): sequencing the most valuable type-strain genomes for metagenomic binning, comparative biology and taxonomic classification.</title>
        <authorList>
            <person name="Goeker M."/>
        </authorList>
    </citation>
    <scope>NUCLEOTIDE SEQUENCE</scope>
    <source>
        <strain evidence="1">DSM 18131</strain>
    </source>
</reference>
<keyword evidence="1" id="KW-0378">Hydrolase</keyword>
<protein>
    <submittedName>
        <fullName evidence="1">Acyl-CoA hydrolase</fullName>
    </submittedName>
</protein>